<evidence type="ECO:0000256" key="2">
    <source>
        <dbReference type="ARBA" id="ARBA00022555"/>
    </source>
</evidence>
<evidence type="ECO:0000256" key="6">
    <source>
        <dbReference type="ARBA" id="ARBA00022857"/>
    </source>
</evidence>
<dbReference type="GO" id="GO:0102264">
    <property type="term" value="F:tRNA-dihydrouridine20 synthase activity"/>
    <property type="evidence" value="ECO:0007669"/>
    <property type="project" value="UniProtKB-EC"/>
</dbReference>
<evidence type="ECO:0000256" key="4">
    <source>
        <dbReference type="ARBA" id="ARBA00022643"/>
    </source>
</evidence>
<dbReference type="SUPFAM" id="SSF51395">
    <property type="entry name" value="FMN-linked oxidoreductases"/>
    <property type="match status" value="1"/>
</dbReference>
<feature type="binding site" evidence="9 12">
    <location>
        <position position="165"/>
    </location>
    <ligand>
        <name>FMN</name>
        <dbReference type="ChEBI" id="CHEBI:58210"/>
    </ligand>
</feature>
<feature type="active site" description="Proton donor" evidence="9 11">
    <location>
        <position position="94"/>
    </location>
</feature>
<feature type="binding site" evidence="9 12">
    <location>
        <position position="64"/>
    </location>
    <ligand>
        <name>FMN</name>
        <dbReference type="ChEBI" id="CHEBI:58210"/>
    </ligand>
</feature>
<dbReference type="EC" id="1.3.1.91" evidence="9"/>
<feature type="binding site" evidence="9 12">
    <location>
        <begin position="205"/>
        <end position="207"/>
    </location>
    <ligand>
        <name>FMN</name>
        <dbReference type="ChEBI" id="CHEBI:58210"/>
    </ligand>
</feature>
<dbReference type="InterPro" id="IPR018517">
    <property type="entry name" value="tRNA_hU_synthase_CS"/>
</dbReference>
<dbReference type="EMBL" id="BMEO01000001">
    <property type="protein sequence ID" value="GGF85980.1"/>
    <property type="molecule type" value="Genomic_DNA"/>
</dbReference>
<dbReference type="GO" id="GO:0000049">
    <property type="term" value="F:tRNA binding"/>
    <property type="evidence" value="ECO:0007669"/>
    <property type="project" value="UniProtKB-UniRule"/>
</dbReference>
<comment type="function">
    <text evidence="9">Catalyzes the synthesis of 5,6-dihydrouridine (D), a modified base found in the D-loop of most tRNAs, via the reduction of the C5-C6 double bond in target uridines. Specifically modifies U20 and U20a in tRNAs.</text>
</comment>
<keyword evidence="3 9" id="KW-0285">Flavoprotein</keyword>
<evidence type="ECO:0000256" key="5">
    <source>
        <dbReference type="ARBA" id="ARBA00022694"/>
    </source>
</evidence>
<comment type="catalytic activity">
    <reaction evidence="9">
        <text>5,6-dihydrouridine(20a) in tRNA + NADP(+) = uridine(20a) in tRNA + NADPH + H(+)</text>
        <dbReference type="Rhea" id="RHEA:53344"/>
        <dbReference type="Rhea" id="RHEA-COMP:13535"/>
        <dbReference type="Rhea" id="RHEA-COMP:13536"/>
        <dbReference type="ChEBI" id="CHEBI:15378"/>
        <dbReference type="ChEBI" id="CHEBI:57783"/>
        <dbReference type="ChEBI" id="CHEBI:58349"/>
        <dbReference type="ChEBI" id="CHEBI:65315"/>
        <dbReference type="ChEBI" id="CHEBI:74443"/>
    </reaction>
</comment>
<accession>A0A917FHW2</accession>
<keyword evidence="6 9" id="KW-0521">NADP</keyword>
<protein>
    <recommendedName>
        <fullName evidence="9">tRNA-dihydrouridine(20/20a) synthase</fullName>
        <ecNumber evidence="9">1.3.1.91</ecNumber>
    </recommendedName>
    <alternativeName>
        <fullName evidence="9">U20-specific dihydrouridine synthase</fullName>
        <shortName evidence="9">U20-specific Dus</shortName>
    </alternativeName>
    <alternativeName>
        <fullName evidence="9">tRNA-dihydrouridine synthase A</fullName>
    </alternativeName>
</protein>
<gene>
    <name evidence="9 14" type="primary">dusA</name>
    <name evidence="14" type="ORF">GCM10011365_03790</name>
</gene>
<dbReference type="PANTHER" id="PTHR42907:SF1">
    <property type="entry name" value="FMN-LINKED OXIDOREDUCTASES SUPERFAMILY PROTEIN"/>
    <property type="match status" value="1"/>
</dbReference>
<dbReference type="Pfam" id="PF01207">
    <property type="entry name" value="Dus"/>
    <property type="match status" value="1"/>
</dbReference>
<evidence type="ECO:0000256" key="12">
    <source>
        <dbReference type="PIRSR" id="PIRSR006621-2"/>
    </source>
</evidence>
<dbReference type="InterPro" id="IPR013785">
    <property type="entry name" value="Aldolase_TIM"/>
</dbReference>
<dbReference type="CDD" id="cd02801">
    <property type="entry name" value="DUS_like_FMN"/>
    <property type="match status" value="1"/>
</dbReference>
<dbReference type="InterPro" id="IPR001269">
    <property type="entry name" value="DUS_fam"/>
</dbReference>
<evidence type="ECO:0000256" key="11">
    <source>
        <dbReference type="PIRSR" id="PIRSR006621-1"/>
    </source>
</evidence>
<comment type="catalytic activity">
    <reaction evidence="9">
        <text>5,6-dihydrouridine(20) in tRNA + NAD(+) = uridine(20) in tRNA + NADH + H(+)</text>
        <dbReference type="Rhea" id="RHEA:53340"/>
        <dbReference type="Rhea" id="RHEA-COMP:13533"/>
        <dbReference type="Rhea" id="RHEA-COMP:13534"/>
        <dbReference type="ChEBI" id="CHEBI:15378"/>
        <dbReference type="ChEBI" id="CHEBI:57540"/>
        <dbReference type="ChEBI" id="CHEBI:57945"/>
        <dbReference type="ChEBI" id="CHEBI:65315"/>
        <dbReference type="ChEBI" id="CHEBI:74443"/>
        <dbReference type="EC" id="1.3.1.91"/>
    </reaction>
</comment>
<dbReference type="RefSeq" id="WP_188363969.1">
    <property type="nucleotide sequence ID" value="NZ_BAABJF010000011.1"/>
</dbReference>
<evidence type="ECO:0000313" key="15">
    <source>
        <dbReference type="Proteomes" id="UP000605253"/>
    </source>
</evidence>
<evidence type="ECO:0000256" key="3">
    <source>
        <dbReference type="ARBA" id="ARBA00022630"/>
    </source>
</evidence>
<evidence type="ECO:0000313" key="14">
    <source>
        <dbReference type="EMBL" id="GGF85980.1"/>
    </source>
</evidence>
<dbReference type="HAMAP" id="MF_02041">
    <property type="entry name" value="DusA_subfam"/>
    <property type="match status" value="1"/>
</dbReference>
<dbReference type="PIRSF" id="PIRSF006621">
    <property type="entry name" value="Dus"/>
    <property type="match status" value="1"/>
</dbReference>
<comment type="similarity">
    <text evidence="9">Belongs to the Dus family. DusA subfamily.</text>
</comment>
<evidence type="ECO:0000256" key="1">
    <source>
        <dbReference type="ARBA" id="ARBA00001917"/>
    </source>
</evidence>
<evidence type="ECO:0000259" key="13">
    <source>
        <dbReference type="Pfam" id="PF01207"/>
    </source>
</evidence>
<comment type="cofactor">
    <cofactor evidence="1 9 10 12">
        <name>FMN</name>
        <dbReference type="ChEBI" id="CHEBI:58210"/>
    </cofactor>
</comment>
<comment type="caution">
    <text evidence="9">Lacks conserved residue(s) required for the propagation of feature annotation.</text>
</comment>
<keyword evidence="12" id="KW-0547">Nucleotide-binding</keyword>
<dbReference type="Gene3D" id="1.20.120.1460">
    <property type="match status" value="1"/>
</dbReference>
<feature type="binding site" evidence="9 12">
    <location>
        <begin position="227"/>
        <end position="228"/>
    </location>
    <ligand>
        <name>FMN</name>
        <dbReference type="ChEBI" id="CHEBI:58210"/>
    </ligand>
</feature>
<comment type="catalytic activity">
    <reaction evidence="9">
        <text>5,6-dihydrouridine(20a) in tRNA + NAD(+) = uridine(20a) in tRNA + NADH + H(+)</text>
        <dbReference type="Rhea" id="RHEA:53348"/>
        <dbReference type="Rhea" id="RHEA-COMP:13535"/>
        <dbReference type="Rhea" id="RHEA-COMP:13536"/>
        <dbReference type="ChEBI" id="CHEBI:15378"/>
        <dbReference type="ChEBI" id="CHEBI:57540"/>
        <dbReference type="ChEBI" id="CHEBI:57945"/>
        <dbReference type="ChEBI" id="CHEBI:65315"/>
        <dbReference type="ChEBI" id="CHEBI:74443"/>
    </reaction>
</comment>
<feature type="site" description="Interacts with tRNA" evidence="9">
    <location>
        <position position="91"/>
    </location>
</feature>
<dbReference type="PANTHER" id="PTHR42907">
    <property type="entry name" value="FMN-LINKED OXIDOREDUCTASES SUPERFAMILY PROTEIN"/>
    <property type="match status" value="1"/>
</dbReference>
<dbReference type="AlphaFoldDB" id="A0A917FHW2"/>
<evidence type="ECO:0000256" key="7">
    <source>
        <dbReference type="ARBA" id="ARBA00022884"/>
    </source>
</evidence>
<keyword evidence="15" id="KW-1185">Reference proteome</keyword>
<dbReference type="PROSITE" id="PS01136">
    <property type="entry name" value="UPF0034"/>
    <property type="match status" value="1"/>
</dbReference>
<feature type="site" description="Interacts with tRNA; defines subfamily-specific binding signature" evidence="9">
    <location>
        <position position="177"/>
    </location>
</feature>
<feature type="site" description="Interacts with tRNA" evidence="9">
    <location>
        <position position="180"/>
    </location>
</feature>
<feature type="binding site" evidence="9 12">
    <location>
        <position position="133"/>
    </location>
    <ligand>
        <name>FMN</name>
        <dbReference type="ChEBI" id="CHEBI:58210"/>
    </ligand>
</feature>
<evidence type="ECO:0000256" key="9">
    <source>
        <dbReference type="HAMAP-Rule" id="MF_02041"/>
    </source>
</evidence>
<keyword evidence="8 9" id="KW-0560">Oxidoreductase</keyword>
<dbReference type="InterPro" id="IPR035587">
    <property type="entry name" value="DUS-like_FMN-bd"/>
</dbReference>
<reference evidence="14" key="2">
    <citation type="submission" date="2020-09" db="EMBL/GenBank/DDBJ databases">
        <authorList>
            <person name="Sun Q."/>
            <person name="Zhou Y."/>
        </authorList>
    </citation>
    <scope>NUCLEOTIDE SEQUENCE</scope>
    <source>
        <strain evidence="14">CGMCC 1.12181</strain>
    </source>
</reference>
<comment type="similarity">
    <text evidence="10">Belongs to the dus family.</text>
</comment>
<dbReference type="GO" id="GO:0010181">
    <property type="term" value="F:FMN binding"/>
    <property type="evidence" value="ECO:0007669"/>
    <property type="project" value="UniProtKB-UniRule"/>
</dbReference>
<dbReference type="GO" id="GO:0050660">
    <property type="term" value="F:flavin adenine dinucleotide binding"/>
    <property type="evidence" value="ECO:0007669"/>
    <property type="project" value="InterPro"/>
</dbReference>
<feature type="domain" description="DUS-like FMN-binding" evidence="13">
    <location>
        <begin position="9"/>
        <end position="310"/>
    </location>
</feature>
<proteinExistence type="inferred from homology"/>
<name>A0A917FHW2_9GAMM</name>
<evidence type="ECO:0000256" key="8">
    <source>
        <dbReference type="ARBA" id="ARBA00023002"/>
    </source>
</evidence>
<keyword evidence="2 9" id="KW-0820">tRNA-binding</keyword>
<reference evidence="14" key="1">
    <citation type="journal article" date="2014" name="Int. J. Syst. Evol. Microbiol.">
        <title>Complete genome sequence of Corynebacterium casei LMG S-19264T (=DSM 44701T), isolated from a smear-ripened cheese.</title>
        <authorList>
            <consortium name="US DOE Joint Genome Institute (JGI-PGF)"/>
            <person name="Walter F."/>
            <person name="Albersmeier A."/>
            <person name="Kalinowski J."/>
            <person name="Ruckert C."/>
        </authorList>
    </citation>
    <scope>NUCLEOTIDE SEQUENCE</scope>
    <source>
        <strain evidence="14">CGMCC 1.12181</strain>
    </source>
</reference>
<dbReference type="NCBIfam" id="NF008774">
    <property type="entry name" value="PRK11815.1"/>
    <property type="match status" value="1"/>
</dbReference>
<organism evidence="14 15">
    <name type="scientific">Marinicella pacifica</name>
    <dbReference type="NCBI Taxonomy" id="1171543"/>
    <lineage>
        <taxon>Bacteria</taxon>
        <taxon>Pseudomonadati</taxon>
        <taxon>Pseudomonadota</taxon>
        <taxon>Gammaproteobacteria</taxon>
        <taxon>Lysobacterales</taxon>
        <taxon>Marinicellaceae</taxon>
        <taxon>Marinicella</taxon>
    </lineage>
</organism>
<evidence type="ECO:0000256" key="10">
    <source>
        <dbReference type="PIRNR" id="PIRNR006621"/>
    </source>
</evidence>
<keyword evidence="7 9" id="KW-0694">RNA-binding</keyword>
<dbReference type="Gene3D" id="3.20.20.70">
    <property type="entry name" value="Aldolase class I"/>
    <property type="match status" value="1"/>
</dbReference>
<dbReference type="Proteomes" id="UP000605253">
    <property type="component" value="Unassembled WGS sequence"/>
</dbReference>
<dbReference type="InterPro" id="IPR004653">
    <property type="entry name" value="DusA"/>
</dbReference>
<comment type="catalytic activity">
    <reaction evidence="9">
        <text>5,6-dihydrouridine(20) in tRNA + NADP(+) = uridine(20) in tRNA + NADPH + H(+)</text>
        <dbReference type="Rhea" id="RHEA:53336"/>
        <dbReference type="Rhea" id="RHEA-COMP:13533"/>
        <dbReference type="Rhea" id="RHEA-COMP:13534"/>
        <dbReference type="ChEBI" id="CHEBI:15378"/>
        <dbReference type="ChEBI" id="CHEBI:57783"/>
        <dbReference type="ChEBI" id="CHEBI:58349"/>
        <dbReference type="ChEBI" id="CHEBI:65315"/>
        <dbReference type="ChEBI" id="CHEBI:74443"/>
        <dbReference type="EC" id="1.3.1.91"/>
    </reaction>
</comment>
<comment type="caution">
    <text evidence="14">The sequence shown here is derived from an EMBL/GenBank/DDBJ whole genome shotgun (WGS) entry which is preliminary data.</text>
</comment>
<feature type="binding site" evidence="9">
    <location>
        <begin position="11"/>
        <end position="13"/>
    </location>
    <ligand>
        <name>FMN</name>
        <dbReference type="ChEBI" id="CHEBI:58210"/>
    </ligand>
</feature>
<sequence>MSLNHRLSVAPMLDWTDRHCRYFHRLISPNIVLYTEMLTTGALLNSERTDLLAYDQSEHPLVIQLGGSNPEELAVCAKMAEDAGFDEININIGCPSDRVQSGRFGACLMREPELVAECVKKMQQAVSIPITLKTRIGVDDEADYDFFKRFVTINRDAGCETFIVHARKALLKGLSPKQNRTIPPLLYHFPEQLKADFPDLTVVVNGGIDTVQKAQNHLQYADGVMIGRAFWNAPWLIRDMHNALGFQPQQTNHDDILYAYQDYCARMLTQGANLHWLIRPILGLFHGFPGSKKWKSYLVTEAPKRKNDIRVLSEARTLINYVSENRS</sequence>
<keyword evidence="5 9" id="KW-0819">tRNA processing</keyword>
<keyword evidence="4 9" id="KW-0288">FMN</keyword>